<dbReference type="PANTHER" id="PTHR10963">
    <property type="entry name" value="GLYCOSYL HYDROLASE-RELATED"/>
    <property type="match status" value="1"/>
</dbReference>
<dbReference type="CDD" id="cd00413">
    <property type="entry name" value="Glyco_hydrolase_16"/>
    <property type="match status" value="1"/>
</dbReference>
<protein>
    <submittedName>
        <fullName evidence="3">Glycoside hydrolase family 16 protein</fullName>
    </submittedName>
</protein>
<evidence type="ECO:0000313" key="3">
    <source>
        <dbReference type="EMBL" id="MST88805.1"/>
    </source>
</evidence>
<evidence type="ECO:0000259" key="2">
    <source>
        <dbReference type="PROSITE" id="PS51762"/>
    </source>
</evidence>
<feature type="domain" description="GH16" evidence="2">
    <location>
        <begin position="41"/>
        <end position="271"/>
    </location>
</feature>
<evidence type="ECO:0000256" key="1">
    <source>
        <dbReference type="ARBA" id="ARBA00006865"/>
    </source>
</evidence>
<comment type="similarity">
    <text evidence="1">Belongs to the glycosyl hydrolase 16 family.</text>
</comment>
<organism evidence="3 4">
    <name type="scientific">Sharpea porci</name>
    <dbReference type="NCBI Taxonomy" id="2652286"/>
    <lineage>
        <taxon>Bacteria</taxon>
        <taxon>Bacillati</taxon>
        <taxon>Bacillota</taxon>
        <taxon>Erysipelotrichia</taxon>
        <taxon>Erysipelotrichales</taxon>
        <taxon>Coprobacillaceae</taxon>
        <taxon>Sharpea</taxon>
    </lineage>
</organism>
<keyword evidence="3" id="KW-0378">Hydrolase</keyword>
<dbReference type="SUPFAM" id="SSF49899">
    <property type="entry name" value="Concanavalin A-like lectins/glucanases"/>
    <property type="match status" value="1"/>
</dbReference>
<dbReference type="InterPro" id="IPR050546">
    <property type="entry name" value="Glycosyl_Hydrlase_16"/>
</dbReference>
<evidence type="ECO:0000313" key="4">
    <source>
        <dbReference type="Proteomes" id="UP000442619"/>
    </source>
</evidence>
<dbReference type="InterPro" id="IPR035992">
    <property type="entry name" value="Ricin_B-like_lectins"/>
</dbReference>
<dbReference type="Gene3D" id="2.60.120.200">
    <property type="match status" value="1"/>
</dbReference>
<dbReference type="Proteomes" id="UP000442619">
    <property type="component" value="Unassembled WGS sequence"/>
</dbReference>
<gene>
    <name evidence="3" type="ORF">FYJ79_04305</name>
</gene>
<reference evidence="3 4" key="1">
    <citation type="submission" date="2019-08" db="EMBL/GenBank/DDBJ databases">
        <title>In-depth cultivation of the pig gut microbiome towards novel bacterial diversity and tailored functional studies.</title>
        <authorList>
            <person name="Wylensek D."/>
            <person name="Hitch T.C.A."/>
            <person name="Clavel T."/>
        </authorList>
    </citation>
    <scope>NUCLEOTIDE SEQUENCE [LARGE SCALE GENOMIC DNA]</scope>
    <source>
        <strain evidence="3 4">CA-Schmier-601-WT-3</strain>
    </source>
</reference>
<dbReference type="AlphaFoldDB" id="A0A844FT41"/>
<dbReference type="EMBL" id="VUNM01000006">
    <property type="protein sequence ID" value="MST88805.1"/>
    <property type="molecule type" value="Genomic_DNA"/>
</dbReference>
<dbReference type="PROSITE" id="PS51762">
    <property type="entry name" value="GH16_2"/>
    <property type="match status" value="1"/>
</dbReference>
<dbReference type="SUPFAM" id="SSF50370">
    <property type="entry name" value="Ricin B-like lectins"/>
    <property type="match status" value="1"/>
</dbReference>
<dbReference type="RefSeq" id="WP_154514824.1">
    <property type="nucleotide sequence ID" value="NZ_VUNM01000006.1"/>
</dbReference>
<dbReference type="CDD" id="cd23432">
    <property type="entry name" value="beta-trefoil_Ricin_EndoBetaGal-like"/>
    <property type="match status" value="1"/>
</dbReference>
<keyword evidence="4" id="KW-1185">Reference proteome</keyword>
<dbReference type="PANTHER" id="PTHR10963:SF55">
    <property type="entry name" value="GLYCOSIDE HYDROLASE FAMILY 16 PROTEIN"/>
    <property type="match status" value="1"/>
</dbReference>
<accession>A0A844FT41</accession>
<comment type="caution">
    <text evidence="3">The sequence shown here is derived from an EMBL/GenBank/DDBJ whole genome shotgun (WGS) entry which is preliminary data.</text>
</comment>
<dbReference type="InterPro" id="IPR000757">
    <property type="entry name" value="Beta-glucanase-like"/>
</dbReference>
<dbReference type="InterPro" id="IPR013320">
    <property type="entry name" value="ConA-like_dom_sf"/>
</dbReference>
<dbReference type="Pfam" id="PF00722">
    <property type="entry name" value="Glyco_hydro_16"/>
    <property type="match status" value="1"/>
</dbReference>
<dbReference type="Gene3D" id="2.80.10.50">
    <property type="match status" value="1"/>
</dbReference>
<name>A0A844FT41_9FIRM</name>
<dbReference type="GO" id="GO:0004553">
    <property type="term" value="F:hydrolase activity, hydrolyzing O-glycosyl compounds"/>
    <property type="evidence" value="ECO:0007669"/>
    <property type="project" value="InterPro"/>
</dbReference>
<proteinExistence type="inferred from homology"/>
<sequence>MNPIVKAEEIIPIKDGYYLDFHDEFEGDTLDRTKWTDYYLPHWTSNPQNAKGNIRLEDGKLVEYIDKDQKPWAPELDGTVRSSAIMSFNKNWIHNFSGSSTLKSNQKEWTGYVTTYGYFEIRAKFSNVSGGGHQAWWMVGMQNDTNNWFDSKQTGEIDIIETFFSKPNTWRLATFGWNDPFFQTTNWFIQEEQAPASDLTEQYHTYGLDWSPGSLKFYFDGELYKELNQAPDYPMGTILNIYTDAGSGKANNVYPKEWSIDYFRVYKRKDGYSLPTRSLVNRETSEALYIEENSDKVLLTTDEKKRQKWKLIPKGEYFIVQNVSTGEYLHIENQKDYLEHGNIPETYWSAQWKIEKFDAYVRFVNRWKPNKVIHIENNLGYVEVEELHQGAWRGQWLIENV</sequence>
<dbReference type="GO" id="GO:0005975">
    <property type="term" value="P:carbohydrate metabolic process"/>
    <property type="evidence" value="ECO:0007669"/>
    <property type="project" value="InterPro"/>
</dbReference>